<gene>
    <name evidence="1" type="ORF">CEXT_601861</name>
</gene>
<dbReference type="Proteomes" id="UP001054945">
    <property type="component" value="Unassembled WGS sequence"/>
</dbReference>
<dbReference type="AlphaFoldDB" id="A0AAV4MRC3"/>
<comment type="caution">
    <text evidence="1">The sequence shown here is derived from an EMBL/GenBank/DDBJ whole genome shotgun (WGS) entry which is preliminary data.</text>
</comment>
<protein>
    <submittedName>
        <fullName evidence="1">Uncharacterized protein</fullName>
    </submittedName>
</protein>
<evidence type="ECO:0000313" key="1">
    <source>
        <dbReference type="EMBL" id="GIX73379.1"/>
    </source>
</evidence>
<proteinExistence type="predicted"/>
<name>A0AAV4MRC3_CAEEX</name>
<accession>A0AAV4MRC3</accession>
<keyword evidence="2" id="KW-1185">Reference proteome</keyword>
<dbReference type="EMBL" id="BPLR01002403">
    <property type="protein sequence ID" value="GIX73379.1"/>
    <property type="molecule type" value="Genomic_DNA"/>
</dbReference>
<evidence type="ECO:0000313" key="2">
    <source>
        <dbReference type="Proteomes" id="UP001054945"/>
    </source>
</evidence>
<organism evidence="1 2">
    <name type="scientific">Caerostris extrusa</name>
    <name type="common">Bark spider</name>
    <name type="synonym">Caerostris bankana</name>
    <dbReference type="NCBI Taxonomy" id="172846"/>
    <lineage>
        <taxon>Eukaryota</taxon>
        <taxon>Metazoa</taxon>
        <taxon>Ecdysozoa</taxon>
        <taxon>Arthropoda</taxon>
        <taxon>Chelicerata</taxon>
        <taxon>Arachnida</taxon>
        <taxon>Araneae</taxon>
        <taxon>Araneomorphae</taxon>
        <taxon>Entelegynae</taxon>
        <taxon>Araneoidea</taxon>
        <taxon>Araneidae</taxon>
        <taxon>Caerostris</taxon>
    </lineage>
</organism>
<sequence>MEHSRWKKWFGSPFSLEIPQTQMGKMIKMTARLFTVRVLFFDGFRSIFVIKTDEIGFVDVNYFTDIKKY</sequence>
<reference evidence="1 2" key="1">
    <citation type="submission" date="2021-06" db="EMBL/GenBank/DDBJ databases">
        <title>Caerostris extrusa draft genome.</title>
        <authorList>
            <person name="Kono N."/>
            <person name="Arakawa K."/>
        </authorList>
    </citation>
    <scope>NUCLEOTIDE SEQUENCE [LARGE SCALE GENOMIC DNA]</scope>
</reference>